<comment type="caution">
    <text evidence="2">The sequence shown here is derived from an EMBL/GenBank/DDBJ whole genome shotgun (WGS) entry which is preliminary data.</text>
</comment>
<gene>
    <name evidence="2" type="ORF">AJ79_09275</name>
</gene>
<name>A0A2B7WL47_9EURO</name>
<protein>
    <submittedName>
        <fullName evidence="2">Uncharacterized protein</fullName>
    </submittedName>
</protein>
<keyword evidence="3" id="KW-1185">Reference proteome</keyword>
<evidence type="ECO:0000256" key="1">
    <source>
        <dbReference type="SAM" id="MobiDB-lite"/>
    </source>
</evidence>
<evidence type="ECO:0000313" key="2">
    <source>
        <dbReference type="EMBL" id="PGG97241.1"/>
    </source>
</evidence>
<dbReference type="Proteomes" id="UP000223968">
    <property type="component" value="Unassembled WGS sequence"/>
</dbReference>
<reference evidence="2 3" key="1">
    <citation type="submission" date="2017-10" db="EMBL/GenBank/DDBJ databases">
        <title>Comparative genomics in systemic dimorphic fungi from Ajellomycetaceae.</title>
        <authorList>
            <person name="Munoz J.F."/>
            <person name="Mcewen J.G."/>
            <person name="Clay O.K."/>
            <person name="Cuomo C.A."/>
        </authorList>
    </citation>
    <scope>NUCLEOTIDE SEQUENCE [LARGE SCALE GENOMIC DNA]</scope>
    <source>
        <strain evidence="2 3">UAMH5409</strain>
    </source>
</reference>
<organism evidence="2 3">
    <name type="scientific">Helicocarpus griseus UAMH5409</name>
    <dbReference type="NCBI Taxonomy" id="1447875"/>
    <lineage>
        <taxon>Eukaryota</taxon>
        <taxon>Fungi</taxon>
        <taxon>Dikarya</taxon>
        <taxon>Ascomycota</taxon>
        <taxon>Pezizomycotina</taxon>
        <taxon>Eurotiomycetes</taxon>
        <taxon>Eurotiomycetidae</taxon>
        <taxon>Onygenales</taxon>
        <taxon>Ajellomycetaceae</taxon>
        <taxon>Helicocarpus</taxon>
    </lineage>
</organism>
<sequence length="71" mass="7381">MALNGSSKSSSTSTPYPKSSSSSVSSSSTLSFASMKAALHKTKKPSSTSPAKKSDDLATRMEARAAYFSLK</sequence>
<feature type="compositionally biased region" description="Low complexity" evidence="1">
    <location>
        <begin position="1"/>
        <end position="31"/>
    </location>
</feature>
<dbReference type="AlphaFoldDB" id="A0A2B7WL47"/>
<evidence type="ECO:0000313" key="3">
    <source>
        <dbReference type="Proteomes" id="UP000223968"/>
    </source>
</evidence>
<feature type="region of interest" description="Disordered" evidence="1">
    <location>
        <begin position="1"/>
        <end position="58"/>
    </location>
</feature>
<dbReference type="EMBL" id="PDNB01000253">
    <property type="protein sequence ID" value="PGG97241.1"/>
    <property type="molecule type" value="Genomic_DNA"/>
</dbReference>
<proteinExistence type="predicted"/>
<accession>A0A2B7WL47</accession>